<organism evidence="2 3">
    <name type="scientific">Roseimicrobium gellanilyticum</name>
    <dbReference type="NCBI Taxonomy" id="748857"/>
    <lineage>
        <taxon>Bacteria</taxon>
        <taxon>Pseudomonadati</taxon>
        <taxon>Verrucomicrobiota</taxon>
        <taxon>Verrucomicrobiia</taxon>
        <taxon>Verrucomicrobiales</taxon>
        <taxon>Verrucomicrobiaceae</taxon>
        <taxon>Roseimicrobium</taxon>
    </lineage>
</organism>
<dbReference type="NCBIfam" id="TIGR02532">
    <property type="entry name" value="IV_pilin_GFxxxE"/>
    <property type="match status" value="1"/>
</dbReference>
<dbReference type="EMBL" id="QNRR01000022">
    <property type="protein sequence ID" value="RBP35342.1"/>
    <property type="molecule type" value="Genomic_DNA"/>
</dbReference>
<dbReference type="Proteomes" id="UP000253426">
    <property type="component" value="Unassembled WGS sequence"/>
</dbReference>
<proteinExistence type="predicted"/>
<keyword evidence="3" id="KW-1185">Reference proteome</keyword>
<dbReference type="InterPro" id="IPR012902">
    <property type="entry name" value="N_methyl_site"/>
</dbReference>
<gene>
    <name evidence="2" type="ORF">DES53_1229</name>
</gene>
<protein>
    <submittedName>
        <fullName evidence="2">Prepilin-type N-terminal cleavage/methylation domain-containing protein</fullName>
    </submittedName>
</protein>
<dbReference type="AlphaFoldDB" id="A0A366H2R6"/>
<evidence type="ECO:0000313" key="3">
    <source>
        <dbReference type="Proteomes" id="UP000253426"/>
    </source>
</evidence>
<accession>A0A366H2R6</accession>
<comment type="caution">
    <text evidence="2">The sequence shown here is derived from an EMBL/GenBank/DDBJ whole genome shotgun (WGS) entry which is preliminary data.</text>
</comment>
<name>A0A366H2R6_9BACT</name>
<sequence length="266" mass="29190">MNATASNAGPMRRRLASRRSGNGFTLLEMIMVLLITSMLISAVFGIVNAVTILTHDLTTSQQRESRTHAFVELCARSLRSLPADAMLRLRTRQDGGLYTTQLALADAPSPLSASAGPFTVLETEVTSEGYLRLVVRSIPEDQVLAWEMGESTVGTRLVLLENVRMLEWLVFNPTTLQWQTVWNERMPLTAMRELAKNANPGRPQGPQAPGADAPAPPPSIPQDVQEAVNALGRPQRPGLMELRFAIGNEAPQRWVFWVPARVAGGR</sequence>
<feature type="compositionally biased region" description="Low complexity" evidence="1">
    <location>
        <begin position="198"/>
        <end position="213"/>
    </location>
</feature>
<dbReference type="Pfam" id="PF07963">
    <property type="entry name" value="N_methyl"/>
    <property type="match status" value="1"/>
</dbReference>
<dbReference type="RefSeq" id="WP_113962338.1">
    <property type="nucleotide sequence ID" value="NZ_QNRR01000022.1"/>
</dbReference>
<evidence type="ECO:0000313" key="2">
    <source>
        <dbReference type="EMBL" id="RBP35342.1"/>
    </source>
</evidence>
<dbReference type="OrthoDB" id="189437at2"/>
<reference evidence="2 3" key="1">
    <citation type="submission" date="2018-06" db="EMBL/GenBank/DDBJ databases">
        <title>Genomic Encyclopedia of Type Strains, Phase IV (KMG-IV): sequencing the most valuable type-strain genomes for metagenomic binning, comparative biology and taxonomic classification.</title>
        <authorList>
            <person name="Goeker M."/>
        </authorList>
    </citation>
    <scope>NUCLEOTIDE SEQUENCE [LARGE SCALE GENOMIC DNA]</scope>
    <source>
        <strain evidence="2 3">DSM 25532</strain>
    </source>
</reference>
<feature type="region of interest" description="Disordered" evidence="1">
    <location>
        <begin position="196"/>
        <end position="221"/>
    </location>
</feature>
<evidence type="ECO:0000256" key="1">
    <source>
        <dbReference type="SAM" id="MobiDB-lite"/>
    </source>
</evidence>